<dbReference type="EMBL" id="FMAC01000001">
    <property type="protein sequence ID" value="SCB10371.1"/>
    <property type="molecule type" value="Genomic_DNA"/>
</dbReference>
<reference evidence="2" key="1">
    <citation type="submission" date="2016-08" db="EMBL/GenBank/DDBJ databases">
        <authorList>
            <person name="Varghese N."/>
            <person name="Submissions Spin"/>
        </authorList>
    </citation>
    <scope>NUCLEOTIDE SEQUENCE [LARGE SCALE GENOMIC DNA]</scope>
    <source>
        <strain evidence="2">CCBAU 57015</strain>
    </source>
</reference>
<organism evidence="1 2">
    <name type="scientific">Rhizobium hainanense</name>
    <dbReference type="NCBI Taxonomy" id="52131"/>
    <lineage>
        <taxon>Bacteria</taxon>
        <taxon>Pseudomonadati</taxon>
        <taxon>Pseudomonadota</taxon>
        <taxon>Alphaproteobacteria</taxon>
        <taxon>Hyphomicrobiales</taxon>
        <taxon>Rhizobiaceae</taxon>
        <taxon>Rhizobium/Agrobacterium group</taxon>
        <taxon>Rhizobium</taxon>
    </lineage>
</organism>
<dbReference type="RefSeq" id="WP_075851175.1">
    <property type="nucleotide sequence ID" value="NZ_FMAC01000001.1"/>
</dbReference>
<accession>A0A1C3U4E2</accession>
<protein>
    <recommendedName>
        <fullName evidence="3">Membrane-anchored protein</fullName>
    </recommendedName>
</protein>
<proteinExistence type="predicted"/>
<keyword evidence="2" id="KW-1185">Reference proteome</keyword>
<evidence type="ECO:0000313" key="2">
    <source>
        <dbReference type="Proteomes" id="UP000186228"/>
    </source>
</evidence>
<evidence type="ECO:0000313" key="1">
    <source>
        <dbReference type="EMBL" id="SCB10371.1"/>
    </source>
</evidence>
<dbReference type="AlphaFoldDB" id="A0A1C3U4E2"/>
<dbReference type="STRING" id="52131.GA0061100_101669"/>
<gene>
    <name evidence="1" type="ORF">GA0061100_101669</name>
</gene>
<dbReference type="Proteomes" id="UP000186228">
    <property type="component" value="Unassembled WGS sequence"/>
</dbReference>
<name>A0A1C3U4E2_9HYPH</name>
<evidence type="ECO:0008006" key="3">
    <source>
        <dbReference type="Google" id="ProtNLM"/>
    </source>
</evidence>
<sequence>MAAQFSELKKHYYRQIKYHLTRPKPPILAERFSGPVLVVGSAPVSNKPMDFDESFRVITINGSQTVTKGWGIKVPDVTLVQFNQIEGTNTNAVEVRRVLNGERTKMLYVLLWRKEFQRLEDGLKAFNYGYDKLEIVDRYKRMALLDRVGGVKCSELGADDKCSNGINAVLFALYNGATEVIITGINPDSGGHVYNTENLARLHVRKDREVLERLLERGYPVFTSDPAVSRSIGLPLWKGRAEVGRVQGAAAQKTRAELKQTVAANPSLG</sequence>